<feature type="domain" description="Alcohol dehydrogenase iron-type/glycerol dehydrogenase GldA" evidence="3">
    <location>
        <begin position="10"/>
        <end position="179"/>
    </location>
</feature>
<organism evidence="5 6">
    <name type="scientific">Candidatus Caccovicinus merdipullorum</name>
    <dbReference type="NCBI Taxonomy" id="2840724"/>
    <lineage>
        <taxon>Bacteria</taxon>
        <taxon>Bacillati</taxon>
        <taxon>Bacillota</taxon>
        <taxon>Clostridia</taxon>
        <taxon>Eubacteriales</taxon>
        <taxon>Candidatus Caccovicinus</taxon>
    </lineage>
</organism>
<reference evidence="5" key="2">
    <citation type="journal article" date="2021" name="PeerJ">
        <title>Extensive microbial diversity within the chicken gut microbiome revealed by metagenomics and culture.</title>
        <authorList>
            <person name="Gilroy R."/>
            <person name="Ravi A."/>
            <person name="Getino M."/>
            <person name="Pursley I."/>
            <person name="Horton D.L."/>
            <person name="Alikhan N.F."/>
            <person name="Baker D."/>
            <person name="Gharbi K."/>
            <person name="Hall N."/>
            <person name="Watson M."/>
            <person name="Adriaenssens E.M."/>
            <person name="Foster-Nyarko E."/>
            <person name="Jarju S."/>
            <person name="Secka A."/>
            <person name="Antonio M."/>
            <person name="Oren A."/>
            <person name="Chaudhuri R.R."/>
            <person name="La Ragione R."/>
            <person name="Hildebrand F."/>
            <person name="Pallen M.J."/>
        </authorList>
    </citation>
    <scope>NUCLEOTIDE SEQUENCE</scope>
    <source>
        <strain evidence="5">CHK123-3438</strain>
    </source>
</reference>
<dbReference type="GO" id="GO:0017000">
    <property type="term" value="P:antibiotic biosynthetic process"/>
    <property type="evidence" value="ECO:0007669"/>
    <property type="project" value="InterPro"/>
</dbReference>
<dbReference type="Proteomes" id="UP000886860">
    <property type="component" value="Unassembled WGS sequence"/>
</dbReference>
<dbReference type="Gene3D" id="3.40.50.1970">
    <property type="match status" value="1"/>
</dbReference>
<dbReference type="GO" id="GO:0046872">
    <property type="term" value="F:metal ion binding"/>
    <property type="evidence" value="ECO:0007669"/>
    <property type="project" value="InterPro"/>
</dbReference>
<dbReference type="CDD" id="cd08182">
    <property type="entry name" value="HEPD"/>
    <property type="match status" value="1"/>
</dbReference>
<evidence type="ECO:0000259" key="4">
    <source>
        <dbReference type="Pfam" id="PF25137"/>
    </source>
</evidence>
<feature type="domain" description="Fe-containing alcohol dehydrogenase-like C-terminal" evidence="4">
    <location>
        <begin position="191"/>
        <end position="374"/>
    </location>
</feature>
<protein>
    <submittedName>
        <fullName evidence="5">Phosphonoacetaldehyde reductase</fullName>
    </submittedName>
</protein>
<dbReference type="InterPro" id="IPR056798">
    <property type="entry name" value="ADH_Fe_C"/>
</dbReference>
<dbReference type="InterPro" id="IPR035873">
    <property type="entry name" value="PhpC"/>
</dbReference>
<dbReference type="PANTHER" id="PTHR11496:SF102">
    <property type="entry name" value="ALCOHOL DEHYDROGENASE 4"/>
    <property type="match status" value="1"/>
</dbReference>
<accession>A0A9D1GHG2</accession>
<name>A0A9D1GHG2_9FIRM</name>
<evidence type="ECO:0000259" key="3">
    <source>
        <dbReference type="Pfam" id="PF00465"/>
    </source>
</evidence>
<dbReference type="EMBL" id="DVKS01000049">
    <property type="protein sequence ID" value="HIT41040.1"/>
    <property type="molecule type" value="Genomic_DNA"/>
</dbReference>
<dbReference type="InterPro" id="IPR039697">
    <property type="entry name" value="Alcohol_dehydrogenase_Fe"/>
</dbReference>
<dbReference type="GO" id="GO:0004022">
    <property type="term" value="F:alcohol dehydrogenase (NAD+) activity"/>
    <property type="evidence" value="ECO:0007669"/>
    <property type="project" value="TreeGrafter"/>
</dbReference>
<dbReference type="Pfam" id="PF25137">
    <property type="entry name" value="ADH_Fe_C"/>
    <property type="match status" value="1"/>
</dbReference>
<dbReference type="PANTHER" id="PTHR11496">
    <property type="entry name" value="ALCOHOL DEHYDROGENASE"/>
    <property type="match status" value="1"/>
</dbReference>
<dbReference type="Pfam" id="PF00465">
    <property type="entry name" value="Fe-ADH"/>
    <property type="match status" value="1"/>
</dbReference>
<comment type="similarity">
    <text evidence="1">Belongs to the iron-containing alcohol dehydrogenase family.</text>
</comment>
<evidence type="ECO:0000313" key="5">
    <source>
        <dbReference type="EMBL" id="HIT41040.1"/>
    </source>
</evidence>
<evidence type="ECO:0000313" key="6">
    <source>
        <dbReference type="Proteomes" id="UP000886860"/>
    </source>
</evidence>
<keyword evidence="2" id="KW-0560">Oxidoreductase</keyword>
<reference evidence="5" key="1">
    <citation type="submission" date="2020-10" db="EMBL/GenBank/DDBJ databases">
        <authorList>
            <person name="Gilroy R."/>
        </authorList>
    </citation>
    <scope>NUCLEOTIDE SEQUENCE</scope>
    <source>
        <strain evidence="5">CHK123-3438</strain>
    </source>
</reference>
<evidence type="ECO:0000256" key="2">
    <source>
        <dbReference type="ARBA" id="ARBA00023002"/>
    </source>
</evidence>
<sequence>MNAYYNPVPAIQGKGSTAKIPQLVKEILPEGGSVLLLAWGSPVFSMEPFQALMDQNEYCVIPMCFQASNPTVEQLYEIFEKTRTAAPKLVIAVGGGSVMDVGKSLCCLYGKPIASANDLRKRIIEKDYGKPLSKWIGVPTTAGTGSEVTCWATIWDPKENAKRSVESKENYACLAVVDPDLSEGMPVSLAVSSALDAAAHAAESFWAKHTNMTSRALALEAVRIIMSRIDDLAAGDKSACEAMSQGSLLAGMAFSNTKTTACHSISYPLTMHCGIPHGTAVSLLLGPVFRINQEKTEGAERLLAAFHVADGYELEERIRGILAKAGIPSSLKDWNVKREKLPYLASQGITKGRADNNPAELNVEMIEKILERIYESERGEN</sequence>
<proteinExistence type="inferred from homology"/>
<dbReference type="SUPFAM" id="SSF56796">
    <property type="entry name" value="Dehydroquinate synthase-like"/>
    <property type="match status" value="1"/>
</dbReference>
<comment type="caution">
    <text evidence="5">The sequence shown here is derived from an EMBL/GenBank/DDBJ whole genome shotgun (WGS) entry which is preliminary data.</text>
</comment>
<gene>
    <name evidence="5" type="ORF">IAB60_02890</name>
</gene>
<dbReference type="AlphaFoldDB" id="A0A9D1GHG2"/>
<dbReference type="InterPro" id="IPR001670">
    <property type="entry name" value="ADH_Fe/GldA"/>
</dbReference>
<evidence type="ECO:0000256" key="1">
    <source>
        <dbReference type="ARBA" id="ARBA00007358"/>
    </source>
</evidence>
<dbReference type="Gene3D" id="1.20.1090.10">
    <property type="entry name" value="Dehydroquinate synthase-like - alpha domain"/>
    <property type="match status" value="1"/>
</dbReference>